<evidence type="ECO:0000313" key="2">
    <source>
        <dbReference type="Proteomes" id="UP000032458"/>
    </source>
</evidence>
<dbReference type="AlphaFoldDB" id="A0A0D7CLY1"/>
<sequence>MTVWEPGDYKKFGRQVVPGKTYYTIHTTVNPWGEEPVWDSHVFDKRSPITGSWMSGANSAQGVCLRYGPMYDTKPTHVRAMFEQDDEVLVTPADVLAIREASRKKRLARR</sequence>
<reference evidence="1 2" key="1">
    <citation type="submission" date="2014-09" db="EMBL/GenBank/DDBJ databases">
        <title>Draft genome sequence of Streptomyces natalensis ATCC 27448, producer of the antifungal pimaricin.</title>
        <authorList>
            <person name="Mendes M.V."/>
            <person name="Beites T."/>
            <person name="Pires S."/>
            <person name="Santos C.L."/>
            <person name="Moradas-Ferreira P."/>
        </authorList>
    </citation>
    <scope>NUCLEOTIDE SEQUENCE [LARGE SCALE GENOMIC DNA]</scope>
    <source>
        <strain evidence="1 2">ATCC 27448</strain>
    </source>
</reference>
<accession>A0A0D7CLY1</accession>
<dbReference type="Proteomes" id="UP000032458">
    <property type="component" value="Unassembled WGS sequence"/>
</dbReference>
<protein>
    <submittedName>
        <fullName evidence="1">Uncharacterized protein</fullName>
    </submittedName>
</protein>
<proteinExistence type="predicted"/>
<organism evidence="1 2">
    <name type="scientific">Streptomyces natalensis ATCC 27448</name>
    <dbReference type="NCBI Taxonomy" id="1240678"/>
    <lineage>
        <taxon>Bacteria</taxon>
        <taxon>Bacillati</taxon>
        <taxon>Actinomycetota</taxon>
        <taxon>Actinomycetes</taxon>
        <taxon>Kitasatosporales</taxon>
        <taxon>Streptomycetaceae</taxon>
        <taxon>Streptomyces</taxon>
    </lineage>
</organism>
<gene>
    <name evidence="1" type="ORF">SNA_17870</name>
</gene>
<dbReference type="EMBL" id="JRKI01000026">
    <property type="protein sequence ID" value="KIZ16860.1"/>
    <property type="molecule type" value="Genomic_DNA"/>
</dbReference>
<dbReference type="RefSeq" id="WP_030064831.1">
    <property type="nucleotide sequence ID" value="NZ_JRKI01000026.1"/>
</dbReference>
<dbReference type="PATRIC" id="fig|1240678.4.peg.3761"/>
<keyword evidence="2" id="KW-1185">Reference proteome</keyword>
<name>A0A0D7CLY1_9ACTN</name>
<comment type="caution">
    <text evidence="1">The sequence shown here is derived from an EMBL/GenBank/DDBJ whole genome shotgun (WGS) entry which is preliminary data.</text>
</comment>
<evidence type="ECO:0000313" key="1">
    <source>
        <dbReference type="EMBL" id="KIZ16860.1"/>
    </source>
</evidence>